<evidence type="ECO:0000256" key="1">
    <source>
        <dbReference type="SAM" id="MobiDB-lite"/>
    </source>
</evidence>
<proteinExistence type="predicted"/>
<accession>A0A1Y2IUC6</accession>
<evidence type="ECO:0000313" key="3">
    <source>
        <dbReference type="Proteomes" id="UP000193067"/>
    </source>
</evidence>
<dbReference type="EMBL" id="KZ084099">
    <property type="protein sequence ID" value="OSD03801.1"/>
    <property type="molecule type" value="Genomic_DNA"/>
</dbReference>
<name>A0A1Y2IUC6_TRAC3</name>
<reference evidence="2 3" key="1">
    <citation type="journal article" date="2015" name="Biotechnol. Biofuels">
        <title>Enhanced degradation of softwood versus hardwood by the white-rot fungus Pycnoporus coccineus.</title>
        <authorList>
            <person name="Couturier M."/>
            <person name="Navarro D."/>
            <person name="Chevret D."/>
            <person name="Henrissat B."/>
            <person name="Piumi F."/>
            <person name="Ruiz-Duenas F.J."/>
            <person name="Martinez A.T."/>
            <person name="Grigoriev I.V."/>
            <person name="Riley R."/>
            <person name="Lipzen A."/>
            <person name="Berrin J.G."/>
            <person name="Master E.R."/>
            <person name="Rosso M.N."/>
        </authorList>
    </citation>
    <scope>NUCLEOTIDE SEQUENCE [LARGE SCALE GENOMIC DNA]</scope>
    <source>
        <strain evidence="2 3">BRFM310</strain>
    </source>
</reference>
<feature type="compositionally biased region" description="Low complexity" evidence="1">
    <location>
        <begin position="109"/>
        <end position="125"/>
    </location>
</feature>
<keyword evidence="3" id="KW-1185">Reference proteome</keyword>
<organism evidence="2 3">
    <name type="scientific">Trametes coccinea (strain BRFM310)</name>
    <name type="common">Pycnoporus coccineus</name>
    <dbReference type="NCBI Taxonomy" id="1353009"/>
    <lineage>
        <taxon>Eukaryota</taxon>
        <taxon>Fungi</taxon>
        <taxon>Dikarya</taxon>
        <taxon>Basidiomycota</taxon>
        <taxon>Agaricomycotina</taxon>
        <taxon>Agaricomycetes</taxon>
        <taxon>Polyporales</taxon>
        <taxon>Polyporaceae</taxon>
        <taxon>Trametes</taxon>
    </lineage>
</organism>
<gene>
    <name evidence="2" type="ORF">PYCCODRAFT_200671</name>
</gene>
<sequence length="150" mass="14900">MPAHEDHHRDVLSLRLALGSILSPKRPHPAHSAAASGTASPALHCPHTGIPLPPPSVSASSSHGSIAGTHSTTTAPSATTSPSPLSHAHTIQDTHPEAPDAVAAPTPRSATGLPASGGASGSATPGGRTNFVGALQSKSAWDALIHGSWV</sequence>
<dbReference type="Proteomes" id="UP000193067">
    <property type="component" value="Unassembled WGS sequence"/>
</dbReference>
<feature type="region of interest" description="Disordered" evidence="1">
    <location>
        <begin position="23"/>
        <end position="125"/>
    </location>
</feature>
<protein>
    <submittedName>
        <fullName evidence="2">Uncharacterized protein</fullName>
    </submittedName>
</protein>
<evidence type="ECO:0000313" key="2">
    <source>
        <dbReference type="EMBL" id="OSD03801.1"/>
    </source>
</evidence>
<dbReference type="OrthoDB" id="3268861at2759"/>
<dbReference type="AlphaFoldDB" id="A0A1Y2IUC6"/>
<feature type="compositionally biased region" description="Low complexity" evidence="1">
    <location>
        <begin position="57"/>
        <end position="88"/>
    </location>
</feature>